<keyword evidence="1" id="KW-0812">Transmembrane</keyword>
<evidence type="ECO:0000256" key="1">
    <source>
        <dbReference type="SAM" id="Phobius"/>
    </source>
</evidence>
<reference evidence="2 3" key="1">
    <citation type="submission" date="2020-02" db="EMBL/GenBank/DDBJ databases">
        <title>Whole-genome analyses of novel actinobacteria.</title>
        <authorList>
            <person name="Sahin N."/>
            <person name="Tatar D."/>
        </authorList>
    </citation>
    <scope>NUCLEOTIDE SEQUENCE [LARGE SCALE GENOMIC DNA]</scope>
    <source>
        <strain evidence="2 3">SB3404</strain>
    </source>
</reference>
<evidence type="ECO:0000313" key="3">
    <source>
        <dbReference type="Proteomes" id="UP000477722"/>
    </source>
</evidence>
<protein>
    <submittedName>
        <fullName evidence="2">Uncharacterized protein</fullName>
    </submittedName>
</protein>
<name>A0A6G4WT96_9ACTN</name>
<sequence length="52" mass="5533">MARFLLGSGLGSIAGGITYAIPAASAWWWAVALFVALLVWFGEPVVEFFTGD</sequence>
<dbReference type="RefSeq" id="WP_165297504.1">
    <property type="nucleotide sequence ID" value="NZ_JAAKZZ010000034.1"/>
</dbReference>
<dbReference type="EMBL" id="JAAKZZ010000034">
    <property type="protein sequence ID" value="NGO67847.1"/>
    <property type="molecule type" value="Genomic_DNA"/>
</dbReference>
<feature type="transmembrane region" description="Helical" evidence="1">
    <location>
        <begin position="26"/>
        <end position="46"/>
    </location>
</feature>
<accession>A0A6G4WT96</accession>
<comment type="caution">
    <text evidence="2">The sequence shown here is derived from an EMBL/GenBank/DDBJ whole genome shotgun (WGS) entry which is preliminary data.</text>
</comment>
<keyword evidence="1" id="KW-1133">Transmembrane helix</keyword>
<dbReference type="Proteomes" id="UP000477722">
    <property type="component" value="Unassembled WGS sequence"/>
</dbReference>
<organism evidence="2 3">
    <name type="scientific">Streptomyces boncukensis</name>
    <dbReference type="NCBI Taxonomy" id="2711219"/>
    <lineage>
        <taxon>Bacteria</taxon>
        <taxon>Bacillati</taxon>
        <taxon>Actinomycetota</taxon>
        <taxon>Actinomycetes</taxon>
        <taxon>Kitasatosporales</taxon>
        <taxon>Streptomycetaceae</taxon>
        <taxon>Streptomyces</taxon>
    </lineage>
</organism>
<evidence type="ECO:0000313" key="2">
    <source>
        <dbReference type="EMBL" id="NGO67847.1"/>
    </source>
</evidence>
<proteinExistence type="predicted"/>
<gene>
    <name evidence="2" type="ORF">G5C65_05650</name>
</gene>
<keyword evidence="3" id="KW-1185">Reference proteome</keyword>
<keyword evidence="1" id="KW-0472">Membrane</keyword>
<dbReference type="AlphaFoldDB" id="A0A6G4WT96"/>